<dbReference type="Gene3D" id="3.30.565.10">
    <property type="entry name" value="Histidine kinase-like ATPase, C-terminal domain"/>
    <property type="match status" value="1"/>
</dbReference>
<comment type="caution">
    <text evidence="14">The sequence shown here is derived from an EMBL/GenBank/DDBJ whole genome shotgun (WGS) entry which is preliminary data.</text>
</comment>
<evidence type="ECO:0000313" key="14">
    <source>
        <dbReference type="EMBL" id="GIP17618.1"/>
    </source>
</evidence>
<evidence type="ECO:0000256" key="5">
    <source>
        <dbReference type="ARBA" id="ARBA00022692"/>
    </source>
</evidence>
<evidence type="ECO:0000256" key="9">
    <source>
        <dbReference type="ARBA" id="ARBA00022989"/>
    </source>
</evidence>
<dbReference type="GO" id="GO:0005886">
    <property type="term" value="C:plasma membrane"/>
    <property type="evidence" value="ECO:0007669"/>
    <property type="project" value="UniProtKB-SubCell"/>
</dbReference>
<evidence type="ECO:0000256" key="8">
    <source>
        <dbReference type="ARBA" id="ARBA00022840"/>
    </source>
</evidence>
<keyword evidence="3" id="KW-0597">Phosphoprotein</keyword>
<evidence type="ECO:0000256" key="1">
    <source>
        <dbReference type="ARBA" id="ARBA00004651"/>
    </source>
</evidence>
<keyword evidence="6" id="KW-0547">Nucleotide-binding</keyword>
<accession>A0A920CZL7</accession>
<feature type="transmembrane region" description="Helical" evidence="12">
    <location>
        <begin position="16"/>
        <end position="38"/>
    </location>
</feature>
<reference evidence="14" key="1">
    <citation type="submission" date="2021-03" db="EMBL/GenBank/DDBJ databases">
        <title>Antimicrobial resistance genes in bacteria isolated from Japanese honey, and their potential for conferring macrolide and lincosamide resistance in the American foulbrood pathogen Paenibacillus larvae.</title>
        <authorList>
            <person name="Okamoto M."/>
            <person name="Kumagai M."/>
            <person name="Kanamori H."/>
            <person name="Takamatsu D."/>
        </authorList>
    </citation>
    <scope>NUCLEOTIDE SEQUENCE</scope>
    <source>
        <strain evidence="14">J40TS1</strain>
    </source>
</reference>
<dbReference type="Pfam" id="PF00672">
    <property type="entry name" value="HAMP"/>
    <property type="match status" value="1"/>
</dbReference>
<gene>
    <name evidence="14" type="ORF">J40TS1_32600</name>
</gene>
<dbReference type="Gene3D" id="6.10.340.10">
    <property type="match status" value="1"/>
</dbReference>
<dbReference type="PROSITE" id="PS50885">
    <property type="entry name" value="HAMP"/>
    <property type="match status" value="1"/>
</dbReference>
<keyword evidence="9 12" id="KW-1133">Transmembrane helix</keyword>
<evidence type="ECO:0000256" key="2">
    <source>
        <dbReference type="ARBA" id="ARBA00022475"/>
    </source>
</evidence>
<dbReference type="Pfam" id="PF06580">
    <property type="entry name" value="His_kinase"/>
    <property type="match status" value="1"/>
</dbReference>
<dbReference type="AlphaFoldDB" id="A0A920CZL7"/>
<proteinExistence type="predicted"/>
<dbReference type="InterPro" id="IPR010559">
    <property type="entry name" value="Sig_transdc_His_kin_internal"/>
</dbReference>
<dbReference type="PANTHER" id="PTHR34220:SF11">
    <property type="entry name" value="SENSOR PROTEIN KINASE HPTS"/>
    <property type="match status" value="1"/>
</dbReference>
<keyword evidence="10" id="KW-0902">Two-component regulatory system</keyword>
<evidence type="ECO:0000256" key="3">
    <source>
        <dbReference type="ARBA" id="ARBA00022553"/>
    </source>
</evidence>
<evidence type="ECO:0000256" key="12">
    <source>
        <dbReference type="SAM" id="Phobius"/>
    </source>
</evidence>
<dbReference type="Gene3D" id="3.30.450.20">
    <property type="entry name" value="PAS domain"/>
    <property type="match status" value="1"/>
</dbReference>
<keyword evidence="11 12" id="KW-0472">Membrane</keyword>
<dbReference type="InterPro" id="IPR050640">
    <property type="entry name" value="Bact_2-comp_sensor_kinase"/>
</dbReference>
<dbReference type="GO" id="GO:0005524">
    <property type="term" value="F:ATP binding"/>
    <property type="evidence" value="ECO:0007669"/>
    <property type="project" value="UniProtKB-KW"/>
</dbReference>
<dbReference type="InterPro" id="IPR003660">
    <property type="entry name" value="HAMP_dom"/>
</dbReference>
<evidence type="ECO:0000256" key="4">
    <source>
        <dbReference type="ARBA" id="ARBA00022679"/>
    </source>
</evidence>
<keyword evidence="7 14" id="KW-0418">Kinase</keyword>
<keyword evidence="8" id="KW-0067">ATP-binding</keyword>
<feature type="transmembrane region" description="Helical" evidence="12">
    <location>
        <begin position="298"/>
        <end position="320"/>
    </location>
</feature>
<dbReference type="SUPFAM" id="SSF158472">
    <property type="entry name" value="HAMP domain-like"/>
    <property type="match status" value="1"/>
</dbReference>
<evidence type="ECO:0000259" key="13">
    <source>
        <dbReference type="PROSITE" id="PS50885"/>
    </source>
</evidence>
<feature type="domain" description="HAMP" evidence="13">
    <location>
        <begin position="317"/>
        <end position="370"/>
    </location>
</feature>
<organism evidence="14 15">
    <name type="scientific">Paenibacillus montaniterrae</name>
    <dbReference type="NCBI Taxonomy" id="429341"/>
    <lineage>
        <taxon>Bacteria</taxon>
        <taxon>Bacillati</taxon>
        <taxon>Bacillota</taxon>
        <taxon>Bacilli</taxon>
        <taxon>Bacillales</taxon>
        <taxon>Paenibacillaceae</taxon>
        <taxon>Paenibacillus</taxon>
    </lineage>
</organism>
<evidence type="ECO:0000256" key="6">
    <source>
        <dbReference type="ARBA" id="ARBA00022741"/>
    </source>
</evidence>
<dbReference type="Proteomes" id="UP000683139">
    <property type="component" value="Unassembled WGS sequence"/>
</dbReference>
<dbReference type="PANTHER" id="PTHR34220">
    <property type="entry name" value="SENSOR HISTIDINE KINASE YPDA"/>
    <property type="match status" value="1"/>
</dbReference>
<evidence type="ECO:0000256" key="11">
    <source>
        <dbReference type="ARBA" id="ARBA00023136"/>
    </source>
</evidence>
<name>A0A920CZL7_9BACL</name>
<evidence type="ECO:0000313" key="15">
    <source>
        <dbReference type="Proteomes" id="UP000683139"/>
    </source>
</evidence>
<dbReference type="InterPro" id="IPR036890">
    <property type="entry name" value="HATPase_C_sf"/>
</dbReference>
<keyword evidence="5 12" id="KW-0812">Transmembrane</keyword>
<keyword evidence="2" id="KW-1003">Cell membrane</keyword>
<sequence length="606" mass="69396">MIGSVKLKFKTIRSKLIVFLLLATIIPISTTMLVSYYYTSESLKQRIADENMNLLFQGAHNLSALLDNLNRASSNIYTIQTLIQGGYNDMYSESRVYDALRYMTTVVPDVFQVYLYENKNNKATLVTLHTPSRNYNIDVYPALETNEQLLPTHLSHTYGLTSLTANHTPRHVFTFQNQIQKIPSTEVIGYLAIDVDIKAVTNIVHNLYNPGAEKFYIIDHHNQLIYSDDAEQYEQPFAASWYNEGVLASEQMQNYFEADNSLFVYQKIKNNLTDWTLVKEIPISYLTKEAKKAATINMLLLAISLITIIIATIIISIRITSPVRQLTRYMSLIQSGQLNVAIPSVKQHDEISDVINRFREMMNTINNLVLREYQLELSSKNNQLKAMQAQINPHFLNNTLQIIGTLALEQNNTRIYKLLSSLAKMMQYSMHNNNKVVTLNDELDHVKAYLELQKERYENLFSVHFNIDEALLPKPVPKLILQPIVENYFKHGFERNKDNQQLMIQVSALPANMICIKISNNGLPIAPEKLQALHQKLEHTAINLLDQADHDRDEHSINSSIGLNNVLTRLKLLYDNKATLEISNQSDNNGTVVMITFPAQVKLERE</sequence>
<dbReference type="CDD" id="cd06225">
    <property type="entry name" value="HAMP"/>
    <property type="match status" value="1"/>
</dbReference>
<dbReference type="EMBL" id="BOSE01000006">
    <property type="protein sequence ID" value="GIP17618.1"/>
    <property type="molecule type" value="Genomic_DNA"/>
</dbReference>
<keyword evidence="15" id="KW-1185">Reference proteome</keyword>
<evidence type="ECO:0000256" key="10">
    <source>
        <dbReference type="ARBA" id="ARBA00023012"/>
    </source>
</evidence>
<keyword evidence="4" id="KW-0808">Transferase</keyword>
<dbReference type="GO" id="GO:0000155">
    <property type="term" value="F:phosphorelay sensor kinase activity"/>
    <property type="evidence" value="ECO:0007669"/>
    <property type="project" value="InterPro"/>
</dbReference>
<protein>
    <submittedName>
        <fullName evidence="14">Two-component sensor histidine kinase</fullName>
    </submittedName>
</protein>
<dbReference type="SMART" id="SM00304">
    <property type="entry name" value="HAMP"/>
    <property type="match status" value="1"/>
</dbReference>
<comment type="subcellular location">
    <subcellularLocation>
        <location evidence="1">Cell membrane</location>
        <topology evidence="1">Multi-pass membrane protein</topology>
    </subcellularLocation>
</comment>
<evidence type="ECO:0000256" key="7">
    <source>
        <dbReference type="ARBA" id="ARBA00022777"/>
    </source>
</evidence>
<dbReference type="SUPFAM" id="SSF55874">
    <property type="entry name" value="ATPase domain of HSP90 chaperone/DNA topoisomerase II/histidine kinase"/>
    <property type="match status" value="1"/>
</dbReference>